<feature type="domain" description="RING-type" evidence="5">
    <location>
        <begin position="9"/>
        <end position="51"/>
    </location>
</feature>
<proteinExistence type="predicted"/>
<dbReference type="OrthoDB" id="546518at2759"/>
<keyword evidence="2 4" id="KW-0863">Zinc-finger</keyword>
<protein>
    <submittedName>
        <fullName evidence="6">Bifunctional apoptosis regulator</fullName>
    </submittedName>
</protein>
<organism evidence="6 7">
    <name type="scientific">Tetrabaena socialis</name>
    <dbReference type="NCBI Taxonomy" id="47790"/>
    <lineage>
        <taxon>Eukaryota</taxon>
        <taxon>Viridiplantae</taxon>
        <taxon>Chlorophyta</taxon>
        <taxon>core chlorophytes</taxon>
        <taxon>Chlorophyceae</taxon>
        <taxon>CS clade</taxon>
        <taxon>Chlamydomonadales</taxon>
        <taxon>Tetrabaenaceae</taxon>
        <taxon>Tetrabaena</taxon>
    </lineage>
</organism>
<evidence type="ECO:0000313" key="6">
    <source>
        <dbReference type="EMBL" id="PNH11697.1"/>
    </source>
</evidence>
<comment type="caution">
    <text evidence="6">The sequence shown here is derived from an EMBL/GenBank/DDBJ whole genome shotgun (WGS) entry which is preliminary data.</text>
</comment>
<gene>
    <name evidence="6" type="ORF">TSOC_001467</name>
</gene>
<name>A0A2J8AGR5_9CHLO</name>
<dbReference type="EMBL" id="PGGS01000024">
    <property type="protein sequence ID" value="PNH11697.1"/>
    <property type="molecule type" value="Genomic_DNA"/>
</dbReference>
<dbReference type="InterPro" id="IPR018957">
    <property type="entry name" value="Znf_C3HC4_RING-type"/>
</dbReference>
<keyword evidence="3" id="KW-0862">Zinc</keyword>
<dbReference type="InterPro" id="IPR017907">
    <property type="entry name" value="Znf_RING_CS"/>
</dbReference>
<evidence type="ECO:0000256" key="3">
    <source>
        <dbReference type="ARBA" id="ARBA00022833"/>
    </source>
</evidence>
<evidence type="ECO:0000256" key="4">
    <source>
        <dbReference type="PROSITE-ProRule" id="PRU00175"/>
    </source>
</evidence>
<keyword evidence="7" id="KW-1185">Reference proteome</keyword>
<dbReference type="InterPro" id="IPR013083">
    <property type="entry name" value="Znf_RING/FYVE/PHD"/>
</dbReference>
<dbReference type="GO" id="GO:0008270">
    <property type="term" value="F:zinc ion binding"/>
    <property type="evidence" value="ECO:0007669"/>
    <property type="project" value="UniProtKB-KW"/>
</dbReference>
<dbReference type="PANTHER" id="PTHR23327:SF42">
    <property type="entry name" value="LON PEPTIDASE N-TERMINAL DOMAIN AND RING FINGER PROTEIN C14F5.10C"/>
    <property type="match status" value="1"/>
</dbReference>
<evidence type="ECO:0000259" key="5">
    <source>
        <dbReference type="PROSITE" id="PS50089"/>
    </source>
</evidence>
<keyword evidence="1" id="KW-0479">Metal-binding</keyword>
<dbReference type="PROSITE" id="PS00518">
    <property type="entry name" value="ZF_RING_1"/>
    <property type="match status" value="1"/>
</dbReference>
<evidence type="ECO:0000313" key="7">
    <source>
        <dbReference type="Proteomes" id="UP000236333"/>
    </source>
</evidence>
<dbReference type="AlphaFoldDB" id="A0A2J8AGR5"/>
<dbReference type="InterPro" id="IPR001841">
    <property type="entry name" value="Znf_RING"/>
</dbReference>
<sequence>MLDSSDYDCSICQSLLLDPVVGPCGHDFCAACILAWSAQSSKSALGCPLCRAPLPRELGVCVRLRETLEVLFPQKVAERRKELQERKSMVAAVSTGAHPAQRSLAAAAVRPSFGHPSRGPSRAAPHAADRGQAMLLASALPATASMSAGAVAPLAPAAAIPLGTWVPPVSLGFSLGWFDPSEGRRRRSLTARRRRMMAV</sequence>
<dbReference type="PROSITE" id="PS50089">
    <property type="entry name" value="ZF_RING_2"/>
    <property type="match status" value="1"/>
</dbReference>
<dbReference type="Pfam" id="PF00097">
    <property type="entry name" value="zf-C3HC4"/>
    <property type="match status" value="1"/>
</dbReference>
<dbReference type="SUPFAM" id="SSF57850">
    <property type="entry name" value="RING/U-box"/>
    <property type="match status" value="1"/>
</dbReference>
<dbReference type="SMART" id="SM00184">
    <property type="entry name" value="RING"/>
    <property type="match status" value="1"/>
</dbReference>
<evidence type="ECO:0000256" key="2">
    <source>
        <dbReference type="ARBA" id="ARBA00022771"/>
    </source>
</evidence>
<accession>A0A2J8AGR5</accession>
<reference evidence="6 7" key="1">
    <citation type="journal article" date="2017" name="Mol. Biol. Evol.">
        <title>The 4-celled Tetrabaena socialis nuclear genome reveals the essential components for genetic control of cell number at the origin of multicellularity in the volvocine lineage.</title>
        <authorList>
            <person name="Featherston J."/>
            <person name="Arakaki Y."/>
            <person name="Hanschen E.R."/>
            <person name="Ferris P.J."/>
            <person name="Michod R.E."/>
            <person name="Olson B.J.S.C."/>
            <person name="Nozaki H."/>
            <person name="Durand P.M."/>
        </authorList>
    </citation>
    <scope>NUCLEOTIDE SEQUENCE [LARGE SCALE GENOMIC DNA]</scope>
    <source>
        <strain evidence="6 7">NIES-571</strain>
    </source>
</reference>
<evidence type="ECO:0000256" key="1">
    <source>
        <dbReference type="ARBA" id="ARBA00022723"/>
    </source>
</evidence>
<dbReference type="Proteomes" id="UP000236333">
    <property type="component" value="Unassembled WGS sequence"/>
</dbReference>
<dbReference type="Gene3D" id="3.30.40.10">
    <property type="entry name" value="Zinc/RING finger domain, C3HC4 (zinc finger)"/>
    <property type="match status" value="1"/>
</dbReference>
<dbReference type="PANTHER" id="PTHR23327">
    <property type="entry name" value="RING FINGER PROTEIN 127"/>
    <property type="match status" value="1"/>
</dbReference>
<dbReference type="GO" id="GO:0061630">
    <property type="term" value="F:ubiquitin protein ligase activity"/>
    <property type="evidence" value="ECO:0007669"/>
    <property type="project" value="TreeGrafter"/>
</dbReference>